<name>A0ABT6WY00_9ACTN</name>
<dbReference type="Proteomes" id="UP001241758">
    <property type="component" value="Unassembled WGS sequence"/>
</dbReference>
<feature type="chain" id="PRO_5045997963" description="Pyrrolo-quinoline quinone" evidence="2">
    <location>
        <begin position="25"/>
        <end position="464"/>
    </location>
</feature>
<reference evidence="3 4" key="1">
    <citation type="submission" date="2023-05" db="EMBL/GenBank/DDBJ databases">
        <title>Actinoplanes sp. NEAU-A12 genome sequencing.</title>
        <authorList>
            <person name="Wang Z.-S."/>
        </authorList>
    </citation>
    <scope>NUCLEOTIDE SEQUENCE [LARGE SCALE GENOMIC DNA]</scope>
    <source>
        <strain evidence="3 4">NEAU-A12</strain>
    </source>
</reference>
<evidence type="ECO:0000313" key="3">
    <source>
        <dbReference type="EMBL" id="MDI6104619.1"/>
    </source>
</evidence>
<dbReference type="Gene3D" id="2.130.10.10">
    <property type="entry name" value="YVTN repeat-like/Quinoprotein amine dehydrogenase"/>
    <property type="match status" value="1"/>
</dbReference>
<protein>
    <recommendedName>
        <fullName evidence="5">Pyrrolo-quinoline quinone</fullName>
    </recommendedName>
</protein>
<accession>A0ABT6WY00</accession>
<keyword evidence="2" id="KW-0732">Signal</keyword>
<proteinExistence type="predicted"/>
<evidence type="ECO:0008006" key="5">
    <source>
        <dbReference type="Google" id="ProtNLM"/>
    </source>
</evidence>
<feature type="signal peptide" evidence="2">
    <location>
        <begin position="1"/>
        <end position="24"/>
    </location>
</feature>
<feature type="region of interest" description="Disordered" evidence="1">
    <location>
        <begin position="397"/>
        <end position="438"/>
    </location>
</feature>
<evidence type="ECO:0000256" key="1">
    <source>
        <dbReference type="SAM" id="MobiDB-lite"/>
    </source>
</evidence>
<comment type="caution">
    <text evidence="3">The sequence shown here is derived from an EMBL/GenBank/DDBJ whole genome shotgun (WGS) entry which is preliminary data.</text>
</comment>
<keyword evidence="4" id="KW-1185">Reference proteome</keyword>
<dbReference type="RefSeq" id="WP_282766017.1">
    <property type="nucleotide sequence ID" value="NZ_JASCTH010000035.1"/>
</dbReference>
<gene>
    <name evidence="3" type="ORF">QLQ12_39115</name>
</gene>
<feature type="compositionally biased region" description="Basic and acidic residues" evidence="1">
    <location>
        <begin position="397"/>
        <end position="410"/>
    </location>
</feature>
<organism evidence="3 4">
    <name type="scientific">Actinoplanes sandaracinus</name>
    <dbReference type="NCBI Taxonomy" id="3045177"/>
    <lineage>
        <taxon>Bacteria</taxon>
        <taxon>Bacillati</taxon>
        <taxon>Actinomycetota</taxon>
        <taxon>Actinomycetes</taxon>
        <taxon>Micromonosporales</taxon>
        <taxon>Micromonosporaceae</taxon>
        <taxon>Actinoplanes</taxon>
    </lineage>
</organism>
<sequence>MRALAAALLTTTLLSVADAGNAAAASTARADWVTRGVQPIGQPIAVGAVVVGYLVRDRRLYARGLRPGDGTVIWEREITPSRQTAGIEILPFRVGDNVAFLEPRPERGPHWARMVIVDAATGRVEQSSQPAIFRSVPESCFGDRAACAMANPHTGGTRRGYRLDVATGSFTPYDVALPAARSISDSGLHDLGGRPDERIALIRDGAIRWQRSVTDAFPAGFSTDNGWTWQHFPADGVFAGSVFGPVKRTATTVDIDLGAQSASAGLDERTGAVLWRSPGTIIGCAENIPLRADPVRCRVRGRGHFVVEPPASTFEGLDVALEGFDPRTGQTRWSVPAGRSEQLVGQLRRAAVAGDHTVVAELAGGSRMIDLTDGTVTVPAETSVFWCLSQARFFSHEGHTPQDSHERFDRVGGSTATTTTCGADGKPAGSGQPAPGASRAVGAVANGYAVVATPDGYRGIALDG</sequence>
<dbReference type="InterPro" id="IPR015943">
    <property type="entry name" value="WD40/YVTN_repeat-like_dom_sf"/>
</dbReference>
<evidence type="ECO:0000313" key="4">
    <source>
        <dbReference type="Proteomes" id="UP001241758"/>
    </source>
</evidence>
<dbReference type="EMBL" id="JASCTH010000035">
    <property type="protein sequence ID" value="MDI6104619.1"/>
    <property type="molecule type" value="Genomic_DNA"/>
</dbReference>
<evidence type="ECO:0000256" key="2">
    <source>
        <dbReference type="SAM" id="SignalP"/>
    </source>
</evidence>